<accession>A0A4R7PJC3</accession>
<dbReference type="EMBL" id="SOBW01000009">
    <property type="protein sequence ID" value="TDU34417.1"/>
    <property type="molecule type" value="Genomic_DNA"/>
</dbReference>
<dbReference type="Proteomes" id="UP000294689">
    <property type="component" value="Unassembled WGS sequence"/>
</dbReference>
<organism evidence="1 2">
    <name type="scientific">Gelidibacter sediminis</name>
    <dbReference type="NCBI Taxonomy" id="1608710"/>
    <lineage>
        <taxon>Bacteria</taxon>
        <taxon>Pseudomonadati</taxon>
        <taxon>Bacteroidota</taxon>
        <taxon>Flavobacteriia</taxon>
        <taxon>Flavobacteriales</taxon>
        <taxon>Flavobacteriaceae</taxon>
        <taxon>Gelidibacter</taxon>
    </lineage>
</organism>
<protein>
    <recommendedName>
        <fullName evidence="3">GDSL-like lipase/acylhydrolase family protein</fullName>
    </recommendedName>
</protein>
<name>A0A4R7PJC3_9FLAO</name>
<reference evidence="1 2" key="1">
    <citation type="submission" date="2019-03" db="EMBL/GenBank/DDBJ databases">
        <title>Genomic Encyclopedia of Archaeal and Bacterial Type Strains, Phase II (KMG-II): from individual species to whole genera.</title>
        <authorList>
            <person name="Goeker M."/>
        </authorList>
    </citation>
    <scope>NUCLEOTIDE SEQUENCE [LARGE SCALE GENOMIC DNA]</scope>
    <source>
        <strain evidence="1 2">DSM 28135</strain>
    </source>
</reference>
<evidence type="ECO:0008006" key="3">
    <source>
        <dbReference type="Google" id="ProtNLM"/>
    </source>
</evidence>
<sequence length="302" mass="34262">MKPFLKNVGIIVLITVALSALLSTTSLWSLRQSNFYKPSFLANSITEDSFDYIILGASTGLTTLNTNVIDSIVGTVGLNLAMDDTSLATQYVMLEHFIALGKSTTYCILAPSNTSYDVINNRLSNNDYRFLPYVQNEYVYQHYSQYAIREAKLLQYSKFMPMLGVAYYNSEVFYPSINALLYPEKRNRFDERGNYTYPGKNAENSPIVSKDTFEVDFSNPYMKAIKSLCDKQGIQLICYLTPMKEKSVKIINNDYLVLNHSDSLSNTRYFFDGIHVNSTGRVASSLLFAEQFIKLKNLPFGE</sequence>
<dbReference type="RefSeq" id="WP_133758751.1">
    <property type="nucleotide sequence ID" value="NZ_SOBW01000009.1"/>
</dbReference>
<gene>
    <name evidence="1" type="ORF">BXY82_2738</name>
</gene>
<dbReference type="AlphaFoldDB" id="A0A4R7PJC3"/>
<keyword evidence="2" id="KW-1185">Reference proteome</keyword>
<proteinExistence type="predicted"/>
<evidence type="ECO:0000313" key="2">
    <source>
        <dbReference type="Proteomes" id="UP000294689"/>
    </source>
</evidence>
<evidence type="ECO:0000313" key="1">
    <source>
        <dbReference type="EMBL" id="TDU34417.1"/>
    </source>
</evidence>
<comment type="caution">
    <text evidence="1">The sequence shown here is derived from an EMBL/GenBank/DDBJ whole genome shotgun (WGS) entry which is preliminary data.</text>
</comment>
<dbReference type="OrthoDB" id="821920at2"/>